<dbReference type="RefSeq" id="WP_175482466.1">
    <property type="nucleotide sequence ID" value="NZ_FORR01000013.1"/>
</dbReference>
<keyword evidence="1" id="KW-1133">Transmembrane helix</keyword>
<protein>
    <recommendedName>
        <fullName evidence="4">ABC-2 type transport system permease protein</fullName>
    </recommendedName>
</protein>
<dbReference type="CDD" id="cd21809">
    <property type="entry name" value="ABC-2_lan_permease-like"/>
    <property type="match status" value="1"/>
</dbReference>
<dbReference type="Proteomes" id="UP000199545">
    <property type="component" value="Unassembled WGS sequence"/>
</dbReference>
<dbReference type="Pfam" id="PF12730">
    <property type="entry name" value="ABC2_membrane_4"/>
    <property type="match status" value="1"/>
</dbReference>
<keyword evidence="1" id="KW-0472">Membrane</keyword>
<evidence type="ECO:0000313" key="3">
    <source>
        <dbReference type="Proteomes" id="UP000199545"/>
    </source>
</evidence>
<sequence>MFFDVIITDWIKIRRSVVWWIMLAVPIFISIIGVNNYMEHLDVFQKENLLGWMGAWTQVEFLYGMVLLPIVISVYVSLLCRYEHLGGGWKQMLSYPITRTSVYLSKMVWSMILVGLTNVVMLVVFLALGSIWGVQGEIPWSTFLTMMINGWIATFTLIAIQLWVSTQWDNFSVPIILNFIFVFPNIFISNTKMGMFFPWSQPVYAMTPADRLEYVQPLPYFYLAVCLGFLIFIIGGLWHFHRSEIR</sequence>
<feature type="transmembrane region" description="Helical" evidence="1">
    <location>
        <begin position="176"/>
        <end position="199"/>
    </location>
</feature>
<evidence type="ECO:0000256" key="1">
    <source>
        <dbReference type="SAM" id="Phobius"/>
    </source>
</evidence>
<dbReference type="EMBL" id="FORR01000013">
    <property type="protein sequence ID" value="SFJ59468.1"/>
    <property type="molecule type" value="Genomic_DNA"/>
</dbReference>
<dbReference type="STRING" id="46223.SAMN05421852_11393"/>
<feature type="transmembrane region" description="Helical" evidence="1">
    <location>
        <begin position="103"/>
        <end position="128"/>
    </location>
</feature>
<feature type="transmembrane region" description="Helical" evidence="1">
    <location>
        <begin position="17"/>
        <end position="38"/>
    </location>
</feature>
<evidence type="ECO:0000313" key="2">
    <source>
        <dbReference type="EMBL" id="SFJ59468.1"/>
    </source>
</evidence>
<proteinExistence type="predicted"/>
<dbReference type="AlphaFoldDB" id="A0A1I3SL01"/>
<feature type="transmembrane region" description="Helical" evidence="1">
    <location>
        <begin position="61"/>
        <end position="82"/>
    </location>
</feature>
<name>A0A1I3SL01_9BACL</name>
<gene>
    <name evidence="2" type="ORF">SAMN05421852_11393</name>
</gene>
<feature type="transmembrane region" description="Helical" evidence="1">
    <location>
        <begin position="219"/>
        <end position="240"/>
    </location>
</feature>
<keyword evidence="3" id="KW-1185">Reference proteome</keyword>
<feature type="transmembrane region" description="Helical" evidence="1">
    <location>
        <begin position="140"/>
        <end position="164"/>
    </location>
</feature>
<accession>A0A1I3SL01</accession>
<keyword evidence="1" id="KW-0812">Transmembrane</keyword>
<reference evidence="2 3" key="1">
    <citation type="submission" date="2016-10" db="EMBL/GenBank/DDBJ databases">
        <authorList>
            <person name="de Groot N.N."/>
        </authorList>
    </citation>
    <scope>NUCLEOTIDE SEQUENCE [LARGE SCALE GENOMIC DNA]</scope>
    <source>
        <strain evidence="2 3">DSM 44778</strain>
    </source>
</reference>
<evidence type="ECO:0008006" key="4">
    <source>
        <dbReference type="Google" id="ProtNLM"/>
    </source>
</evidence>
<organism evidence="2 3">
    <name type="scientific">Thermoflavimicrobium dichotomicum</name>
    <dbReference type="NCBI Taxonomy" id="46223"/>
    <lineage>
        <taxon>Bacteria</taxon>
        <taxon>Bacillati</taxon>
        <taxon>Bacillota</taxon>
        <taxon>Bacilli</taxon>
        <taxon>Bacillales</taxon>
        <taxon>Thermoactinomycetaceae</taxon>
        <taxon>Thermoflavimicrobium</taxon>
    </lineage>
</organism>